<dbReference type="InterPro" id="IPR050471">
    <property type="entry name" value="AB_hydrolase"/>
</dbReference>
<evidence type="ECO:0000313" key="2">
    <source>
        <dbReference type="EMBL" id="EAW31651.1"/>
    </source>
</evidence>
<dbReference type="Gene3D" id="3.40.50.1820">
    <property type="entry name" value="alpha/beta hydrolase"/>
    <property type="match status" value="1"/>
</dbReference>
<sequence>DGLVDAGYHVILFDNRDTGESARLNALGEPTLWWQLLKNTVGLEVDAPYSLNDMAADGVAVLDELGIVRAHIVGASMGGMIAQIIAAEYPNRAESLVSIMSTTGAPHLPSPESEAQSDLQGIADTSEEGEAKMHKMGIYPKAMPRQLMAIISAGDRSEQVRSIEVPTLVLHGEDDTLLPPPHGAHTHELIAGSKYITYAGMGHNMPPQVVPELVVAMTRHFAGNQ</sequence>
<dbReference type="AlphaFoldDB" id="A0YCY2"/>
<proteinExistence type="predicted"/>
<gene>
    <name evidence="2" type="ORF">GP2143_08874</name>
</gene>
<dbReference type="InterPro" id="IPR000073">
    <property type="entry name" value="AB_hydrolase_1"/>
</dbReference>
<keyword evidence="3" id="KW-1185">Reference proteome</keyword>
<evidence type="ECO:0000313" key="3">
    <source>
        <dbReference type="Proteomes" id="UP000004931"/>
    </source>
</evidence>
<dbReference type="PANTHER" id="PTHR43433">
    <property type="entry name" value="HYDROLASE, ALPHA/BETA FOLD FAMILY PROTEIN"/>
    <property type="match status" value="1"/>
</dbReference>
<dbReference type="GO" id="GO:0016787">
    <property type="term" value="F:hydrolase activity"/>
    <property type="evidence" value="ECO:0007669"/>
    <property type="project" value="UniProtKB-KW"/>
</dbReference>
<organism evidence="2 3">
    <name type="scientific">marine gamma proteobacterium HTCC2143</name>
    <dbReference type="NCBI Taxonomy" id="247633"/>
    <lineage>
        <taxon>Bacteria</taxon>
        <taxon>Pseudomonadati</taxon>
        <taxon>Pseudomonadota</taxon>
        <taxon>Gammaproteobacteria</taxon>
        <taxon>Cellvibrionales</taxon>
        <taxon>Spongiibacteraceae</taxon>
        <taxon>BD1-7 clade</taxon>
    </lineage>
</organism>
<accession>A0YCY2</accession>
<dbReference type="ESTHER" id="9gamm-a0ycy2">
    <property type="family name" value="Aclacinomycin-methylesterase_RdmC"/>
</dbReference>
<dbReference type="Proteomes" id="UP000004931">
    <property type="component" value="Unassembled WGS sequence"/>
</dbReference>
<dbReference type="eggNOG" id="COG2267">
    <property type="taxonomic scope" value="Bacteria"/>
</dbReference>
<evidence type="ECO:0000259" key="1">
    <source>
        <dbReference type="Pfam" id="PF00561"/>
    </source>
</evidence>
<dbReference type="STRING" id="247633.GP2143_08874"/>
<dbReference type="EMBL" id="AAVT01000003">
    <property type="protein sequence ID" value="EAW31651.1"/>
    <property type="molecule type" value="Genomic_DNA"/>
</dbReference>
<comment type="caution">
    <text evidence="2">The sequence shown here is derived from an EMBL/GenBank/DDBJ whole genome shotgun (WGS) entry which is preliminary data.</text>
</comment>
<feature type="non-terminal residue" evidence="2">
    <location>
        <position position="1"/>
    </location>
</feature>
<dbReference type="SUPFAM" id="SSF53474">
    <property type="entry name" value="alpha/beta-Hydrolases"/>
    <property type="match status" value="1"/>
</dbReference>
<reference evidence="2 3" key="1">
    <citation type="journal article" date="2010" name="J. Bacteriol.">
        <title>Genome sequence of the oligotrophic marine Gammaproteobacterium HTCC2143, isolated from the Oregon Coast.</title>
        <authorList>
            <person name="Oh H.M."/>
            <person name="Kang I."/>
            <person name="Ferriera S."/>
            <person name="Giovannoni S.J."/>
            <person name="Cho J.C."/>
        </authorList>
    </citation>
    <scope>NUCLEOTIDE SEQUENCE [LARGE SCALE GENOMIC DNA]</scope>
    <source>
        <strain evidence="2 3">HTCC2143</strain>
    </source>
</reference>
<protein>
    <submittedName>
        <fullName evidence="2">Probable hydrolase</fullName>
    </submittedName>
</protein>
<name>A0YCY2_9GAMM</name>
<dbReference type="InterPro" id="IPR029058">
    <property type="entry name" value="AB_hydrolase_fold"/>
</dbReference>
<dbReference type="OrthoDB" id="9798888at2"/>
<dbReference type="PANTHER" id="PTHR43433:SF5">
    <property type="entry name" value="AB HYDROLASE-1 DOMAIN-CONTAINING PROTEIN"/>
    <property type="match status" value="1"/>
</dbReference>
<keyword evidence="2" id="KW-0378">Hydrolase</keyword>
<feature type="domain" description="AB hydrolase-1" evidence="1">
    <location>
        <begin position="3"/>
        <end position="109"/>
    </location>
</feature>
<dbReference type="Pfam" id="PF00561">
    <property type="entry name" value="Abhydrolase_1"/>
    <property type="match status" value="1"/>
</dbReference>